<organism evidence="1 2">
    <name type="scientific">Plasmopara halstedii</name>
    <name type="common">Downy mildew of sunflower</name>
    <dbReference type="NCBI Taxonomy" id="4781"/>
    <lineage>
        <taxon>Eukaryota</taxon>
        <taxon>Sar</taxon>
        <taxon>Stramenopiles</taxon>
        <taxon>Oomycota</taxon>
        <taxon>Peronosporomycetes</taxon>
        <taxon>Peronosporales</taxon>
        <taxon>Peronosporaceae</taxon>
        <taxon>Plasmopara</taxon>
    </lineage>
</organism>
<sequence length="111" mass="12878">MLLSLRTQLMMSGCSVRTNEKRECVDSRRKMDRKCKDLCSRRTTPRLAHEHCRKWGLRPGYSGDNTYVFALTLTEVYCRGEATDSTGTPKPTRVRSQYGWLQMHRHLAISP</sequence>
<dbReference type="RefSeq" id="XP_024581558.1">
    <property type="nucleotide sequence ID" value="XM_024715907.1"/>
</dbReference>
<dbReference type="Proteomes" id="UP000054928">
    <property type="component" value="Unassembled WGS sequence"/>
</dbReference>
<reference evidence="2" key="1">
    <citation type="submission" date="2014-09" db="EMBL/GenBank/DDBJ databases">
        <authorList>
            <person name="Sharma Rahul"/>
            <person name="Thines Marco"/>
        </authorList>
    </citation>
    <scope>NUCLEOTIDE SEQUENCE [LARGE SCALE GENOMIC DNA]</scope>
</reference>
<proteinExistence type="predicted"/>
<evidence type="ECO:0000313" key="2">
    <source>
        <dbReference type="Proteomes" id="UP000054928"/>
    </source>
</evidence>
<accession>A0A0P1AUR5</accession>
<dbReference type="EMBL" id="CCYD01001551">
    <property type="protein sequence ID" value="CEG45189.1"/>
    <property type="molecule type" value="Genomic_DNA"/>
</dbReference>
<dbReference type="AlphaFoldDB" id="A0A0P1AUR5"/>
<evidence type="ECO:0000313" key="1">
    <source>
        <dbReference type="EMBL" id="CEG45189.1"/>
    </source>
</evidence>
<keyword evidence="2" id="KW-1185">Reference proteome</keyword>
<protein>
    <submittedName>
        <fullName evidence="1">Uncharacterized protein</fullName>
    </submittedName>
</protein>
<name>A0A0P1AUR5_PLAHL</name>
<dbReference type="GeneID" id="36396559"/>